<feature type="transmembrane region" description="Helical" evidence="1">
    <location>
        <begin position="42"/>
        <end position="59"/>
    </location>
</feature>
<keyword evidence="1" id="KW-0812">Transmembrane</keyword>
<keyword evidence="3" id="KW-1185">Reference proteome</keyword>
<gene>
    <name evidence="2" type="ORF">N7U66_01750</name>
</gene>
<organism evidence="2 3">
    <name type="scientific">Lacinutrix neustonica</name>
    <dbReference type="NCBI Taxonomy" id="2980107"/>
    <lineage>
        <taxon>Bacteria</taxon>
        <taxon>Pseudomonadati</taxon>
        <taxon>Bacteroidota</taxon>
        <taxon>Flavobacteriia</taxon>
        <taxon>Flavobacteriales</taxon>
        <taxon>Flavobacteriaceae</taxon>
        <taxon>Lacinutrix</taxon>
    </lineage>
</organism>
<name>A0A9E8SE73_9FLAO</name>
<sequence length="200" mass="23218">MMKKELVVLDFFKNKSFLDTLFYLSIFVSVMVSLFLEKKCLLYTVPVVIFIIFLKYISLTKKKANLLFVFALSTVIVSDSLAFYCFEDYFMWITLFTSAYLVCSTILLIKYLDKRKLKSLLSISLLIGFLLVAYLLYAILELLMNYIPDHLLFLTFLCASSLAVYLITISMVYVNDNYGNGVLLLISRTFLFFPVCFKSY</sequence>
<feature type="transmembrane region" description="Helical" evidence="1">
    <location>
        <begin position="152"/>
        <end position="174"/>
    </location>
</feature>
<dbReference type="RefSeq" id="WP_267677059.1">
    <property type="nucleotide sequence ID" value="NZ_CP113088.1"/>
</dbReference>
<feature type="transmembrane region" description="Helical" evidence="1">
    <location>
        <begin position="66"/>
        <end position="84"/>
    </location>
</feature>
<protein>
    <submittedName>
        <fullName evidence="2">Uncharacterized protein</fullName>
    </submittedName>
</protein>
<feature type="transmembrane region" description="Helical" evidence="1">
    <location>
        <begin position="121"/>
        <end position="140"/>
    </location>
</feature>
<evidence type="ECO:0000313" key="3">
    <source>
        <dbReference type="Proteomes" id="UP001164705"/>
    </source>
</evidence>
<accession>A0A9E8SE73</accession>
<dbReference type="EMBL" id="CP113088">
    <property type="protein sequence ID" value="WAC02462.1"/>
    <property type="molecule type" value="Genomic_DNA"/>
</dbReference>
<feature type="transmembrane region" description="Helical" evidence="1">
    <location>
        <begin position="90"/>
        <end position="109"/>
    </location>
</feature>
<dbReference type="KEGG" id="lnu:N7U66_01750"/>
<evidence type="ECO:0000256" key="1">
    <source>
        <dbReference type="SAM" id="Phobius"/>
    </source>
</evidence>
<evidence type="ECO:0000313" key="2">
    <source>
        <dbReference type="EMBL" id="WAC02462.1"/>
    </source>
</evidence>
<proteinExistence type="predicted"/>
<keyword evidence="1" id="KW-0472">Membrane</keyword>
<keyword evidence="1" id="KW-1133">Transmembrane helix</keyword>
<dbReference type="AlphaFoldDB" id="A0A9E8SE73"/>
<feature type="transmembrane region" description="Helical" evidence="1">
    <location>
        <begin position="181"/>
        <end position="197"/>
    </location>
</feature>
<dbReference type="Proteomes" id="UP001164705">
    <property type="component" value="Chromosome"/>
</dbReference>
<reference evidence="2" key="1">
    <citation type="submission" date="2022-11" db="EMBL/GenBank/DDBJ databases">
        <title>Lacinutrix neustonica HL-RS19T sp. nov., isolated from the surface microlayer sample of brackish Lake Shihwa.</title>
        <authorList>
            <person name="Choi J.Y."/>
            <person name="Hwang C.Y."/>
        </authorList>
    </citation>
    <scope>NUCLEOTIDE SEQUENCE</scope>
    <source>
        <strain evidence="2">HL-RS19</strain>
    </source>
</reference>
<feature type="transmembrane region" description="Helical" evidence="1">
    <location>
        <begin position="20"/>
        <end position="36"/>
    </location>
</feature>